<feature type="repeat" description="ANK" evidence="3">
    <location>
        <begin position="858"/>
        <end position="887"/>
    </location>
</feature>
<evidence type="ECO:0000313" key="8">
    <source>
        <dbReference type="Proteomes" id="UP000620124"/>
    </source>
</evidence>
<dbReference type="InterPro" id="IPR059179">
    <property type="entry name" value="MLKL-like_MCAfunc"/>
</dbReference>
<feature type="repeat" description="ANK" evidence="3">
    <location>
        <begin position="888"/>
        <end position="920"/>
    </location>
</feature>
<gene>
    <name evidence="7" type="ORF">MVEN_01460900</name>
</gene>
<dbReference type="OrthoDB" id="194358at2759"/>
<dbReference type="InterPro" id="IPR051631">
    <property type="entry name" value="Ankyrin-KH/SAM_domain"/>
</dbReference>
<organism evidence="7 8">
    <name type="scientific">Mycena venus</name>
    <dbReference type="NCBI Taxonomy" id="2733690"/>
    <lineage>
        <taxon>Eukaryota</taxon>
        <taxon>Fungi</taxon>
        <taxon>Dikarya</taxon>
        <taxon>Basidiomycota</taxon>
        <taxon>Agaricomycotina</taxon>
        <taxon>Agaricomycetes</taxon>
        <taxon>Agaricomycetidae</taxon>
        <taxon>Agaricales</taxon>
        <taxon>Marasmiineae</taxon>
        <taxon>Mycenaceae</taxon>
        <taxon>Mycena</taxon>
    </lineage>
</organism>
<evidence type="ECO:0000256" key="5">
    <source>
        <dbReference type="SAM" id="Phobius"/>
    </source>
</evidence>
<keyword evidence="2 3" id="KW-0040">ANK repeat</keyword>
<dbReference type="Pfam" id="PF12796">
    <property type="entry name" value="Ank_2"/>
    <property type="match status" value="3"/>
</dbReference>
<evidence type="ECO:0000313" key="7">
    <source>
        <dbReference type="EMBL" id="KAF7347071.1"/>
    </source>
</evidence>
<dbReference type="CDD" id="cd21037">
    <property type="entry name" value="MLKL_NTD"/>
    <property type="match status" value="1"/>
</dbReference>
<dbReference type="Gene3D" id="3.40.50.300">
    <property type="entry name" value="P-loop containing nucleotide triphosphate hydrolases"/>
    <property type="match status" value="1"/>
</dbReference>
<dbReference type="InterPro" id="IPR036537">
    <property type="entry name" value="Adaptor_Cbl_N_dom_sf"/>
</dbReference>
<protein>
    <submittedName>
        <fullName evidence="7">NACHT domain protein</fullName>
    </submittedName>
</protein>
<feature type="repeat" description="ANK" evidence="3">
    <location>
        <begin position="825"/>
        <end position="854"/>
    </location>
</feature>
<dbReference type="PANTHER" id="PTHR23206:SF7">
    <property type="entry name" value="PROTEIN KINASE DOMAIN-CONTAINING PROTEIN"/>
    <property type="match status" value="1"/>
</dbReference>
<feature type="transmembrane region" description="Helical" evidence="5">
    <location>
        <begin position="577"/>
        <end position="598"/>
    </location>
</feature>
<dbReference type="AlphaFoldDB" id="A0A8H6XV08"/>
<keyword evidence="1" id="KW-0677">Repeat</keyword>
<accession>A0A8H6XV08</accession>
<dbReference type="SMART" id="SM00248">
    <property type="entry name" value="ANK"/>
    <property type="match status" value="7"/>
</dbReference>
<dbReference type="InterPro" id="IPR036770">
    <property type="entry name" value="Ankyrin_rpt-contain_sf"/>
</dbReference>
<dbReference type="GO" id="GO:0007166">
    <property type="term" value="P:cell surface receptor signaling pathway"/>
    <property type="evidence" value="ECO:0007669"/>
    <property type="project" value="InterPro"/>
</dbReference>
<proteinExistence type="predicted"/>
<feature type="repeat" description="ANK" evidence="3">
    <location>
        <begin position="690"/>
        <end position="722"/>
    </location>
</feature>
<comment type="caution">
    <text evidence="7">The sequence shown here is derived from an EMBL/GenBank/DDBJ whole genome shotgun (WGS) entry which is preliminary data.</text>
</comment>
<evidence type="ECO:0000256" key="4">
    <source>
        <dbReference type="SAM" id="MobiDB-lite"/>
    </source>
</evidence>
<evidence type="ECO:0000256" key="1">
    <source>
        <dbReference type="ARBA" id="ARBA00022737"/>
    </source>
</evidence>
<evidence type="ECO:0000259" key="6">
    <source>
        <dbReference type="Pfam" id="PF24883"/>
    </source>
</evidence>
<feature type="domain" description="Nephrocystin 3-like N-terminal" evidence="6">
    <location>
        <begin position="214"/>
        <end position="361"/>
    </location>
</feature>
<feature type="repeat" description="ANK" evidence="3">
    <location>
        <begin position="723"/>
        <end position="755"/>
    </location>
</feature>
<dbReference type="EMBL" id="JACAZI010000012">
    <property type="protein sequence ID" value="KAF7347071.1"/>
    <property type="molecule type" value="Genomic_DNA"/>
</dbReference>
<dbReference type="Proteomes" id="UP000620124">
    <property type="component" value="Unassembled WGS sequence"/>
</dbReference>
<dbReference type="InterPro" id="IPR002110">
    <property type="entry name" value="Ankyrin_rpt"/>
</dbReference>
<dbReference type="GO" id="GO:0005737">
    <property type="term" value="C:cytoplasm"/>
    <property type="evidence" value="ECO:0007669"/>
    <property type="project" value="TreeGrafter"/>
</dbReference>
<feature type="compositionally biased region" description="Polar residues" evidence="4">
    <location>
        <begin position="9"/>
        <end position="20"/>
    </location>
</feature>
<feature type="repeat" description="ANK" evidence="3">
    <location>
        <begin position="756"/>
        <end position="788"/>
    </location>
</feature>
<dbReference type="Pfam" id="PF24883">
    <property type="entry name" value="NPHP3_N"/>
    <property type="match status" value="1"/>
</dbReference>
<evidence type="ECO:0000256" key="3">
    <source>
        <dbReference type="PROSITE-ProRule" id="PRU00023"/>
    </source>
</evidence>
<keyword evidence="8" id="KW-1185">Reference proteome</keyword>
<feature type="region of interest" description="Disordered" evidence="4">
    <location>
        <begin position="1"/>
        <end position="20"/>
    </location>
</feature>
<sequence>MAALDIKSTKSPSKHSQASKVLDMASTTLEAALTVLEVLSSVTKNVPYLSTITGCIQELMDIQKSMAYNKERAAELLTKIGEISRDVGNGLRELGEDGRNAALMRMKDDLKRYKELLRDTCTILTDWTSQRSMKRLLSHEDFKGITNSIDRRLDAFRDAFSVSRLIALSIGQGVLDGKIQFVVDHTVRTNLERWLQPASVAVSQRDAANKRHRGTGNWLFERSEFIEWIYAPSSLLCSTIVSRLRAKAFPVAFFYFDTNKTSQRTVTQLLCSLVNQLSVKGHPPDNILNALYTSHNNGQHLPSNADLHADALLPILCQITEPVYVILDALDESSELDDLLRWITDITNAQLLHVHILLTSRPEVFHTSTHLAERAVQVSLKGSMDQDIDSYVTERLSNFEIGWNDDRKEQIKRGLLERGGGMFRLIALQLDELYNCDGRESQVAKALSNMPTSLDTIYDRILLNIKDPEMLINVGRTMNWLIFSSRPMALREIIDALAFDFNGEPLRFNMAERMRPKALLAACGGFVTLSKEDETDDAFSEEDAEDDAVASWPRLQLAHASEPRRRITISVPYSLELMMFSLFVYFLLLLGLFGLATVPRVAKKPDNRQSHDNSKKELIDQALLLLQQDSAQFRTLCRLYNFDEQRRIESWEWPPTSTPCPLYVASSIGILHVVDGILKQGINVNTLGGRYGNALQAACFHGHTETVRLLIVHGVDVDTSGGRYGNALQAASREGHTEIVRLLIERGANVNVQGGYYGNALQAASCGWNIEVVRLLIEHGADVNALGGEYGNALQAASFGGHTEIVRLLIEYGANVSAEGGPYGNALQAAAYRRDPETVRVLIEHGANVNMQGGIYGNALQAAATWGRPRIIRLLIEHGADVNAQGGKYGTAVQAAIYGWSIEVVRILIENGADVNALGGRYGNALKAARHAGKMEIEQLLIEHGAEVRLVED</sequence>
<dbReference type="PROSITE" id="PS50088">
    <property type="entry name" value="ANK_REPEAT"/>
    <property type="match status" value="7"/>
</dbReference>
<dbReference type="InterPro" id="IPR027417">
    <property type="entry name" value="P-loop_NTPase"/>
</dbReference>
<feature type="repeat" description="ANK" evidence="3">
    <location>
        <begin position="789"/>
        <end position="821"/>
    </location>
</feature>
<keyword evidence="5" id="KW-0812">Transmembrane</keyword>
<dbReference type="SUPFAM" id="SSF48403">
    <property type="entry name" value="Ankyrin repeat"/>
    <property type="match status" value="1"/>
</dbReference>
<keyword evidence="5" id="KW-0472">Membrane</keyword>
<dbReference type="PANTHER" id="PTHR23206">
    <property type="entry name" value="MASK PROTEIN"/>
    <property type="match status" value="1"/>
</dbReference>
<name>A0A8H6XV08_9AGAR</name>
<dbReference type="Gene3D" id="1.20.930.20">
    <property type="entry name" value="Adaptor protein Cbl, N-terminal domain"/>
    <property type="match status" value="1"/>
</dbReference>
<dbReference type="InterPro" id="IPR056884">
    <property type="entry name" value="NPHP3-like_N"/>
</dbReference>
<dbReference type="Gene3D" id="1.25.40.20">
    <property type="entry name" value="Ankyrin repeat-containing domain"/>
    <property type="match status" value="1"/>
</dbReference>
<keyword evidence="5" id="KW-1133">Transmembrane helix</keyword>
<dbReference type="PROSITE" id="PS50297">
    <property type="entry name" value="ANK_REP_REGION"/>
    <property type="match status" value="3"/>
</dbReference>
<evidence type="ECO:0000256" key="2">
    <source>
        <dbReference type="ARBA" id="ARBA00023043"/>
    </source>
</evidence>
<reference evidence="7" key="1">
    <citation type="submission" date="2020-05" db="EMBL/GenBank/DDBJ databases">
        <title>Mycena genomes resolve the evolution of fungal bioluminescence.</title>
        <authorList>
            <person name="Tsai I.J."/>
        </authorList>
    </citation>
    <scope>NUCLEOTIDE SEQUENCE</scope>
    <source>
        <strain evidence="7">CCC161011</strain>
    </source>
</reference>